<dbReference type="EC" id="2.7.11.1" evidence="2"/>
<comment type="catalytic activity">
    <reaction evidence="8">
        <text>L-threonyl-[protein] + ATP = O-phospho-L-threonyl-[protein] + ADP + H(+)</text>
        <dbReference type="Rhea" id="RHEA:46608"/>
        <dbReference type="Rhea" id="RHEA-COMP:11060"/>
        <dbReference type="Rhea" id="RHEA-COMP:11605"/>
        <dbReference type="ChEBI" id="CHEBI:15378"/>
        <dbReference type="ChEBI" id="CHEBI:30013"/>
        <dbReference type="ChEBI" id="CHEBI:30616"/>
        <dbReference type="ChEBI" id="CHEBI:61977"/>
        <dbReference type="ChEBI" id="CHEBI:456216"/>
        <dbReference type="EC" id="2.7.11.1"/>
    </reaction>
</comment>
<accession>A0A8C5UEY9</accession>
<evidence type="ECO:0000313" key="14">
    <source>
        <dbReference type="Ensembl" id="ENSMCSP00000022131.1"/>
    </source>
</evidence>
<evidence type="ECO:0000256" key="2">
    <source>
        <dbReference type="ARBA" id="ARBA00012513"/>
    </source>
</evidence>
<dbReference type="Gene3D" id="3.30.200.20">
    <property type="entry name" value="Phosphorylase Kinase, domain 1"/>
    <property type="match status" value="1"/>
</dbReference>
<dbReference type="InterPro" id="IPR011009">
    <property type="entry name" value="Kinase-like_dom_sf"/>
</dbReference>
<keyword evidence="12" id="KW-0812">Transmembrane</keyword>
<dbReference type="PANTHER" id="PTHR22984">
    <property type="entry name" value="SERINE/THREONINE-PROTEIN KINASE PIM"/>
    <property type="match status" value="1"/>
</dbReference>
<dbReference type="SMART" id="SM00220">
    <property type="entry name" value="S_TKc"/>
    <property type="match status" value="1"/>
</dbReference>
<proteinExistence type="inferred from homology"/>
<evidence type="ECO:0000256" key="10">
    <source>
        <dbReference type="PROSITE-ProRule" id="PRU10141"/>
    </source>
</evidence>
<evidence type="ECO:0000259" key="13">
    <source>
        <dbReference type="PROSITE" id="PS50011"/>
    </source>
</evidence>
<evidence type="ECO:0000256" key="5">
    <source>
        <dbReference type="ARBA" id="ARBA00022741"/>
    </source>
</evidence>
<keyword evidence="4" id="KW-0808">Transferase</keyword>
<feature type="domain" description="Protein kinase" evidence="13">
    <location>
        <begin position="66"/>
        <end position="343"/>
    </location>
</feature>
<evidence type="ECO:0000256" key="4">
    <source>
        <dbReference type="ARBA" id="ARBA00022679"/>
    </source>
</evidence>
<dbReference type="Proteomes" id="UP000694560">
    <property type="component" value="Unplaced"/>
</dbReference>
<reference evidence="14" key="1">
    <citation type="submission" date="2025-08" db="UniProtKB">
        <authorList>
            <consortium name="Ensembl"/>
        </authorList>
    </citation>
    <scope>IDENTIFICATION</scope>
</reference>
<dbReference type="InterPro" id="IPR017441">
    <property type="entry name" value="Protein_kinase_ATP_BS"/>
</dbReference>
<dbReference type="InterPro" id="IPR000719">
    <property type="entry name" value="Prot_kinase_dom"/>
</dbReference>
<comment type="similarity">
    <text evidence="1">Belongs to the protein kinase superfamily. CAMK Ser/Thr protein kinase family. PIM subfamily.</text>
</comment>
<keyword evidence="12" id="KW-0472">Membrane</keyword>
<evidence type="ECO:0000313" key="15">
    <source>
        <dbReference type="Proteomes" id="UP000694560"/>
    </source>
</evidence>
<organism evidence="14 15">
    <name type="scientific">Malurus cyaneus samueli</name>
    <dbReference type="NCBI Taxonomy" id="2593467"/>
    <lineage>
        <taxon>Eukaryota</taxon>
        <taxon>Metazoa</taxon>
        <taxon>Chordata</taxon>
        <taxon>Craniata</taxon>
        <taxon>Vertebrata</taxon>
        <taxon>Euteleostomi</taxon>
        <taxon>Archelosauria</taxon>
        <taxon>Archosauria</taxon>
        <taxon>Dinosauria</taxon>
        <taxon>Saurischia</taxon>
        <taxon>Theropoda</taxon>
        <taxon>Coelurosauria</taxon>
        <taxon>Aves</taxon>
        <taxon>Neognathae</taxon>
        <taxon>Neoaves</taxon>
        <taxon>Telluraves</taxon>
        <taxon>Australaves</taxon>
        <taxon>Passeriformes</taxon>
        <taxon>Meliphagoidea</taxon>
        <taxon>Maluridae</taxon>
        <taxon>Malurus</taxon>
    </lineage>
</organism>
<evidence type="ECO:0000256" key="9">
    <source>
        <dbReference type="ARBA" id="ARBA00048679"/>
    </source>
</evidence>
<evidence type="ECO:0000256" key="1">
    <source>
        <dbReference type="ARBA" id="ARBA00005505"/>
    </source>
</evidence>
<keyword evidence="15" id="KW-1185">Reference proteome</keyword>
<dbReference type="PROSITE" id="PS50011">
    <property type="entry name" value="PROTEIN_KINASE_DOM"/>
    <property type="match status" value="1"/>
</dbReference>
<sequence length="343" mass="38751">MCLQSAVHKCLPPKCTEGFAWLQKWTYGARAIFYCILCAVKGLAHFLWGHRLLHFRKMPEALKERYRVGSLLGTGGFGSVFSGTRLADGAPVAIKYVSRDRVRFWGELPDGTRAPLEIVLLAKVSTGCARPEQSQDLFKYIKARGFLPEEEARGLFRQVLEAVRHCTNCRVLHRDIKPGNIVIDLATGQAKLIDFGCSTFLQNTVYTQYAGTQSYSPPEWILDQCYYGEAATIWSLGIVLYQMVCGKHPFRKGRKIIFGELEFPERLSQGRSSSCGTGGIPVLGESSELISIPLWQLLRRWHMSCSPQNTDLTGYFRHSSEHIQQSRARAQERWTEWTGSFSS</sequence>
<dbReference type="GO" id="GO:0004674">
    <property type="term" value="F:protein serine/threonine kinase activity"/>
    <property type="evidence" value="ECO:0007669"/>
    <property type="project" value="UniProtKB-KW"/>
</dbReference>
<dbReference type="Gene3D" id="1.10.510.10">
    <property type="entry name" value="Transferase(Phosphotransferase) domain 1"/>
    <property type="match status" value="1"/>
</dbReference>
<keyword evidence="12" id="KW-1133">Transmembrane helix</keyword>
<dbReference type="OrthoDB" id="9331472at2759"/>
<comment type="catalytic activity">
    <reaction evidence="9">
        <text>L-seryl-[protein] + ATP = O-phospho-L-seryl-[protein] + ADP + H(+)</text>
        <dbReference type="Rhea" id="RHEA:17989"/>
        <dbReference type="Rhea" id="RHEA-COMP:9863"/>
        <dbReference type="Rhea" id="RHEA-COMP:11604"/>
        <dbReference type="ChEBI" id="CHEBI:15378"/>
        <dbReference type="ChEBI" id="CHEBI:29999"/>
        <dbReference type="ChEBI" id="CHEBI:30616"/>
        <dbReference type="ChEBI" id="CHEBI:83421"/>
        <dbReference type="ChEBI" id="CHEBI:456216"/>
        <dbReference type="EC" id="2.7.11.1"/>
    </reaction>
</comment>
<dbReference type="AlphaFoldDB" id="A0A8C5UEY9"/>
<evidence type="ECO:0000256" key="12">
    <source>
        <dbReference type="SAM" id="Phobius"/>
    </source>
</evidence>
<dbReference type="InterPro" id="IPR051138">
    <property type="entry name" value="PIM_Ser/Thr_kinase"/>
</dbReference>
<dbReference type="PROSITE" id="PS00108">
    <property type="entry name" value="PROTEIN_KINASE_ST"/>
    <property type="match status" value="1"/>
</dbReference>
<dbReference type="PROSITE" id="PS00107">
    <property type="entry name" value="PROTEIN_KINASE_ATP"/>
    <property type="match status" value="1"/>
</dbReference>
<evidence type="ECO:0000256" key="3">
    <source>
        <dbReference type="ARBA" id="ARBA00022527"/>
    </source>
</evidence>
<evidence type="ECO:0000256" key="8">
    <source>
        <dbReference type="ARBA" id="ARBA00047899"/>
    </source>
</evidence>
<name>A0A8C5UEY9_9PASS</name>
<keyword evidence="7 10" id="KW-0067">ATP-binding</keyword>
<evidence type="ECO:0000256" key="7">
    <source>
        <dbReference type="ARBA" id="ARBA00022840"/>
    </source>
</evidence>
<reference evidence="14" key="2">
    <citation type="submission" date="2025-09" db="UniProtKB">
        <authorList>
            <consortium name="Ensembl"/>
        </authorList>
    </citation>
    <scope>IDENTIFICATION</scope>
</reference>
<evidence type="ECO:0000256" key="6">
    <source>
        <dbReference type="ARBA" id="ARBA00022777"/>
    </source>
</evidence>
<feature type="transmembrane region" description="Helical" evidence="12">
    <location>
        <begin position="31"/>
        <end position="48"/>
    </location>
</feature>
<keyword evidence="6" id="KW-0418">Kinase</keyword>
<dbReference type="PANTHER" id="PTHR22984:SF11">
    <property type="entry name" value="AURORA KINASE-RELATED"/>
    <property type="match status" value="1"/>
</dbReference>
<dbReference type="GO" id="GO:0005524">
    <property type="term" value="F:ATP binding"/>
    <property type="evidence" value="ECO:0007669"/>
    <property type="project" value="UniProtKB-UniRule"/>
</dbReference>
<dbReference type="GO" id="GO:0005737">
    <property type="term" value="C:cytoplasm"/>
    <property type="evidence" value="ECO:0007669"/>
    <property type="project" value="TreeGrafter"/>
</dbReference>
<evidence type="ECO:0000256" key="11">
    <source>
        <dbReference type="RuleBase" id="RU000304"/>
    </source>
</evidence>
<keyword evidence="3 11" id="KW-0723">Serine/threonine-protein kinase</keyword>
<dbReference type="InterPro" id="IPR008271">
    <property type="entry name" value="Ser/Thr_kinase_AS"/>
</dbReference>
<dbReference type="SUPFAM" id="SSF56112">
    <property type="entry name" value="Protein kinase-like (PK-like)"/>
    <property type="match status" value="1"/>
</dbReference>
<dbReference type="Ensembl" id="ENSMCST00000022699.1">
    <property type="protein sequence ID" value="ENSMCSP00000022131.1"/>
    <property type="gene ID" value="ENSMCSG00000015444.1"/>
</dbReference>
<keyword evidence="5 10" id="KW-0547">Nucleotide-binding</keyword>
<protein>
    <recommendedName>
        <fullName evidence="2">non-specific serine/threonine protein kinase</fullName>
        <ecNumber evidence="2">2.7.11.1</ecNumber>
    </recommendedName>
</protein>
<dbReference type="Pfam" id="PF00069">
    <property type="entry name" value="Pkinase"/>
    <property type="match status" value="1"/>
</dbReference>
<feature type="binding site" evidence="10">
    <location>
        <position position="95"/>
    </location>
    <ligand>
        <name>ATP</name>
        <dbReference type="ChEBI" id="CHEBI:30616"/>
    </ligand>
</feature>